<proteinExistence type="predicted"/>
<name>A0A8D0E984_SALMN</name>
<dbReference type="AlphaFoldDB" id="A0A8D0E984"/>
<dbReference type="PANTHER" id="PTHR31635:SF196">
    <property type="entry name" value="REVERSE TRANSCRIPTASE DOMAIN-CONTAINING PROTEIN-RELATED"/>
    <property type="match status" value="1"/>
</dbReference>
<organism evidence="1 2">
    <name type="scientific">Salvator merianae</name>
    <name type="common">Argentine black and white tegu</name>
    <name type="synonym">Tupinambis merianae</name>
    <dbReference type="NCBI Taxonomy" id="96440"/>
    <lineage>
        <taxon>Eukaryota</taxon>
        <taxon>Metazoa</taxon>
        <taxon>Chordata</taxon>
        <taxon>Craniata</taxon>
        <taxon>Vertebrata</taxon>
        <taxon>Euteleostomi</taxon>
        <taxon>Lepidosauria</taxon>
        <taxon>Squamata</taxon>
        <taxon>Bifurcata</taxon>
        <taxon>Unidentata</taxon>
        <taxon>Episquamata</taxon>
        <taxon>Laterata</taxon>
        <taxon>Teiioidea</taxon>
        <taxon>Teiidae</taxon>
        <taxon>Salvator</taxon>
    </lineage>
</organism>
<reference evidence="1" key="1">
    <citation type="submission" date="2025-08" db="UniProtKB">
        <authorList>
            <consortium name="Ensembl"/>
        </authorList>
    </citation>
    <scope>IDENTIFICATION</scope>
</reference>
<dbReference type="Proteomes" id="UP000694421">
    <property type="component" value="Unplaced"/>
</dbReference>
<reference evidence="1" key="2">
    <citation type="submission" date="2025-09" db="UniProtKB">
        <authorList>
            <consortium name="Ensembl"/>
        </authorList>
    </citation>
    <scope>IDENTIFICATION</scope>
</reference>
<evidence type="ECO:0000313" key="1">
    <source>
        <dbReference type="Ensembl" id="ENSSMRP00000028151.1"/>
    </source>
</evidence>
<evidence type="ECO:0000313" key="2">
    <source>
        <dbReference type="Proteomes" id="UP000694421"/>
    </source>
</evidence>
<sequence length="76" mass="8771">MIQNMYLDNQTKLLVNSQLTQAFPLAKGTKQSYPLSPLLFSIVLEPLLNCIRVDRNIPHIKYRTLRLKPAVMLMTN</sequence>
<protein>
    <recommendedName>
        <fullName evidence="3">Reverse transcriptase domain-containing protein</fullName>
    </recommendedName>
</protein>
<accession>A0A8D0E984</accession>
<keyword evidence="2" id="KW-1185">Reference proteome</keyword>
<dbReference type="Ensembl" id="ENSSMRT00000032845.1">
    <property type="protein sequence ID" value="ENSSMRP00000028151.1"/>
    <property type="gene ID" value="ENSSMRG00000021658.1"/>
</dbReference>
<dbReference type="PANTHER" id="PTHR31635">
    <property type="entry name" value="REVERSE TRANSCRIPTASE DOMAIN-CONTAINING PROTEIN-RELATED"/>
    <property type="match status" value="1"/>
</dbReference>
<evidence type="ECO:0008006" key="3">
    <source>
        <dbReference type="Google" id="ProtNLM"/>
    </source>
</evidence>
<dbReference type="OMA" id="ERRNCKM"/>